<keyword evidence="1 2" id="KW-0597">Phosphoprotein</keyword>
<dbReference type="Gene3D" id="3.40.50.2300">
    <property type="match status" value="1"/>
</dbReference>
<gene>
    <name evidence="4" type="ORF">AVDCRST_MAG68-505</name>
</gene>
<dbReference type="PANTHER" id="PTHR44591:SF21">
    <property type="entry name" value="TWO-COMPONENT RESPONSE REGULATOR"/>
    <property type="match status" value="1"/>
</dbReference>
<dbReference type="InterPro" id="IPR011006">
    <property type="entry name" value="CheY-like_superfamily"/>
</dbReference>
<reference evidence="4" key="1">
    <citation type="submission" date="2020-02" db="EMBL/GenBank/DDBJ databases">
        <authorList>
            <person name="Meier V. D."/>
        </authorList>
    </citation>
    <scope>NUCLEOTIDE SEQUENCE</scope>
    <source>
        <strain evidence="4">AVDCRST_MAG68</strain>
    </source>
</reference>
<dbReference type="PANTHER" id="PTHR44591">
    <property type="entry name" value="STRESS RESPONSE REGULATOR PROTEIN 1"/>
    <property type="match status" value="1"/>
</dbReference>
<accession>A0A6J4KDB7</accession>
<dbReference type="PROSITE" id="PS50110">
    <property type="entry name" value="RESPONSE_REGULATORY"/>
    <property type="match status" value="1"/>
</dbReference>
<organism evidence="4">
    <name type="scientific">uncultured Gemmatimonadota bacterium</name>
    <dbReference type="NCBI Taxonomy" id="203437"/>
    <lineage>
        <taxon>Bacteria</taxon>
        <taxon>Pseudomonadati</taxon>
        <taxon>Gemmatimonadota</taxon>
        <taxon>environmental samples</taxon>
    </lineage>
</organism>
<dbReference type="GO" id="GO:0000160">
    <property type="term" value="P:phosphorelay signal transduction system"/>
    <property type="evidence" value="ECO:0007669"/>
    <property type="project" value="InterPro"/>
</dbReference>
<dbReference type="InterPro" id="IPR001789">
    <property type="entry name" value="Sig_transdc_resp-reg_receiver"/>
</dbReference>
<name>A0A6J4KDB7_9BACT</name>
<dbReference type="Pfam" id="PF00072">
    <property type="entry name" value="Response_reg"/>
    <property type="match status" value="1"/>
</dbReference>
<dbReference type="CDD" id="cd00156">
    <property type="entry name" value="REC"/>
    <property type="match status" value="1"/>
</dbReference>
<dbReference type="SMART" id="SM00448">
    <property type="entry name" value="REC"/>
    <property type="match status" value="1"/>
</dbReference>
<dbReference type="SUPFAM" id="SSF52172">
    <property type="entry name" value="CheY-like"/>
    <property type="match status" value="1"/>
</dbReference>
<dbReference type="InterPro" id="IPR050595">
    <property type="entry name" value="Bact_response_regulator"/>
</dbReference>
<evidence type="ECO:0000313" key="4">
    <source>
        <dbReference type="EMBL" id="CAA9301723.1"/>
    </source>
</evidence>
<proteinExistence type="predicted"/>
<dbReference type="EMBL" id="CADCTW010000030">
    <property type="protein sequence ID" value="CAA9301723.1"/>
    <property type="molecule type" value="Genomic_DNA"/>
</dbReference>
<protein>
    <recommendedName>
        <fullName evidence="3">Response regulatory domain-containing protein</fullName>
    </recommendedName>
</protein>
<sequence length="128" mass="13481">MNAAAPVVLVVDDDEAARRIAVEILRRSGFSVLQAAAGTEAISVSWQHDGPLDLLLTDIVLPGMNGVQLASRIADQRPGVAVVFMSGRPEVDAVRYGVLAPSYPFLPKPFGVHELLAIVRAALPAGAE</sequence>
<evidence type="ECO:0000256" key="2">
    <source>
        <dbReference type="PROSITE-ProRule" id="PRU00169"/>
    </source>
</evidence>
<feature type="domain" description="Response regulatory" evidence="3">
    <location>
        <begin position="7"/>
        <end position="123"/>
    </location>
</feature>
<evidence type="ECO:0000256" key="1">
    <source>
        <dbReference type="ARBA" id="ARBA00022553"/>
    </source>
</evidence>
<feature type="modified residue" description="4-aspartylphosphate" evidence="2">
    <location>
        <position position="58"/>
    </location>
</feature>
<evidence type="ECO:0000259" key="3">
    <source>
        <dbReference type="PROSITE" id="PS50110"/>
    </source>
</evidence>
<dbReference type="AlphaFoldDB" id="A0A6J4KDB7"/>